<sequence>MNKIKLLIITSDIPYPLSMGGNIAQFAFSDYLRHYIDIFYIFPVYNDDDKNNIEKLKKKWENVNIIEVYHPNYFFKEKYVFFRRVIRYIENKILSNSKRNNQIVTNTSNAIFGTALWYLKPLFEEYVVSISETIKKIKPDIIQMEHSRCLSLAEIESFNIPKIFIDHEVQFGMLSSACENTLRNAYTNYVVNLTKNIEINLLKKFDGIFTFSKEDQLKLIENGCANVEAIPFPILSDFFKGIDDKNFKIEKLVFVGGDIHFPNYDAIEWYSKELGKTLYDLFQLKLHVIGNWKKGNIQKLSCEYIIFEGYVEDLYSATRNAINLVPIRMGAGIRTKILNSLAYSQPVITTKIGVEGINIIEGKHVLIFENITDLTEAISKLLNDRAKAIEMCKNAYEFVKVNYSQEFLARKRLEYFEILLSNKK</sequence>
<evidence type="ECO:0008006" key="3">
    <source>
        <dbReference type="Google" id="ProtNLM"/>
    </source>
</evidence>
<dbReference type="Pfam" id="PF13692">
    <property type="entry name" value="Glyco_trans_1_4"/>
    <property type="match status" value="1"/>
</dbReference>
<protein>
    <recommendedName>
        <fullName evidence="3">Glycosyltransferase</fullName>
    </recommendedName>
</protein>
<organism evidence="1 2">
    <name type="scientific">Elizabethkingia anophelis</name>
    <dbReference type="NCBI Taxonomy" id="1117645"/>
    <lineage>
        <taxon>Bacteria</taxon>
        <taxon>Pseudomonadati</taxon>
        <taxon>Bacteroidota</taxon>
        <taxon>Flavobacteriia</taxon>
        <taxon>Flavobacteriales</taxon>
        <taxon>Weeksellaceae</taxon>
        <taxon>Elizabethkingia</taxon>
    </lineage>
</organism>
<evidence type="ECO:0000313" key="2">
    <source>
        <dbReference type="Proteomes" id="UP001189000"/>
    </source>
</evidence>
<dbReference type="EMBL" id="NWGY01000019">
    <property type="protein sequence ID" value="MDV3665888.1"/>
    <property type="molecule type" value="Genomic_DNA"/>
</dbReference>
<gene>
    <name evidence="1" type="ORF">CMU51_17700</name>
</gene>
<dbReference type="Proteomes" id="UP001189000">
    <property type="component" value="Unassembled WGS sequence"/>
</dbReference>
<dbReference type="SUPFAM" id="SSF53756">
    <property type="entry name" value="UDP-Glycosyltransferase/glycogen phosphorylase"/>
    <property type="match status" value="1"/>
</dbReference>
<name>A0AAE4T7V7_9FLAO</name>
<dbReference type="Gene3D" id="3.40.50.2000">
    <property type="entry name" value="Glycogen Phosphorylase B"/>
    <property type="match status" value="2"/>
</dbReference>
<evidence type="ECO:0000313" key="1">
    <source>
        <dbReference type="EMBL" id="MDV3665888.1"/>
    </source>
</evidence>
<proteinExistence type="predicted"/>
<dbReference type="RefSeq" id="WP_161042357.1">
    <property type="nucleotide sequence ID" value="NZ_RSAV01000006.1"/>
</dbReference>
<accession>A0AAE4T7V7</accession>
<comment type="caution">
    <text evidence="1">The sequence shown here is derived from an EMBL/GenBank/DDBJ whole genome shotgun (WGS) entry which is preliminary data.</text>
</comment>
<dbReference type="AlphaFoldDB" id="A0AAE4T7V7"/>
<reference evidence="1" key="1">
    <citation type="submission" date="2023-02" db="EMBL/GenBank/DDBJ databases">
        <title>Elizabethkingia anophelis draft genomes.</title>
        <authorList>
            <person name="Nicholson A.C."/>
            <person name="Whitney A.M."/>
            <person name="Humrighouse B.W."/>
            <person name="Villarma A."/>
            <person name="Bell M."/>
            <person name="Mcquiston J."/>
        </authorList>
    </citation>
    <scope>NUCLEOTIDE SEQUENCE</scope>
    <source>
        <strain evidence="1">B4955</strain>
    </source>
</reference>